<dbReference type="SUPFAM" id="SSF53720">
    <property type="entry name" value="ALDH-like"/>
    <property type="match status" value="1"/>
</dbReference>
<dbReference type="GeneID" id="111297493"/>
<evidence type="ECO:0000256" key="1">
    <source>
        <dbReference type="ARBA" id="ARBA00009986"/>
    </source>
</evidence>
<evidence type="ECO:0000313" key="9">
    <source>
        <dbReference type="RefSeq" id="XP_022747939.1"/>
    </source>
</evidence>
<reference evidence="9" key="1">
    <citation type="submission" date="2025-08" db="UniProtKB">
        <authorList>
            <consortium name="RefSeq"/>
        </authorList>
    </citation>
    <scope>IDENTIFICATION</scope>
    <source>
        <tissue evidence="9">Fruit stalk</tissue>
    </source>
</reference>
<dbReference type="GO" id="GO:0019145">
    <property type="term" value="F:aminobutyraldehyde dehydrogenase (NAD+) activity"/>
    <property type="evidence" value="ECO:0007669"/>
    <property type="project" value="UniProtKB-EC"/>
</dbReference>
<dbReference type="Gene3D" id="3.40.605.10">
    <property type="entry name" value="Aldehyde Dehydrogenase, Chain A, domain 1"/>
    <property type="match status" value="1"/>
</dbReference>
<dbReference type="Gene3D" id="2.70.20.10">
    <property type="entry name" value="Topoisomerase I, domain 3"/>
    <property type="match status" value="1"/>
</dbReference>
<dbReference type="RefSeq" id="XP_022747939.1">
    <property type="nucleotide sequence ID" value="XM_022892204.1"/>
</dbReference>
<gene>
    <name evidence="9" type="primary">LOC111297493</name>
</gene>
<dbReference type="Pfam" id="PF00171">
    <property type="entry name" value="Aldedh"/>
    <property type="match status" value="1"/>
</dbReference>
<name>A0A6P5Z5E2_DURZI</name>
<dbReference type="PANTHER" id="PTHR43860">
    <property type="entry name" value="BETAINE ALDEHYDE DEHYDROGENASE"/>
    <property type="match status" value="1"/>
</dbReference>
<accession>A0A6P5Z5E2</accession>
<dbReference type="OrthoDB" id="1721490at2759"/>
<evidence type="ECO:0000313" key="8">
    <source>
        <dbReference type="Proteomes" id="UP000515121"/>
    </source>
</evidence>
<comment type="catalytic activity">
    <reaction evidence="6">
        <text>4-aminobutanal + NAD(+) + H2O = 4-aminobutanoate + NADH + 2 H(+)</text>
        <dbReference type="Rhea" id="RHEA:19105"/>
        <dbReference type="ChEBI" id="CHEBI:15377"/>
        <dbReference type="ChEBI" id="CHEBI:15378"/>
        <dbReference type="ChEBI" id="CHEBI:57540"/>
        <dbReference type="ChEBI" id="CHEBI:57945"/>
        <dbReference type="ChEBI" id="CHEBI:58264"/>
        <dbReference type="ChEBI" id="CHEBI:59888"/>
        <dbReference type="EC" id="1.2.1.19"/>
    </reaction>
    <physiologicalReaction direction="left-to-right" evidence="6">
        <dbReference type="Rhea" id="RHEA:19106"/>
    </physiologicalReaction>
</comment>
<dbReference type="InterPro" id="IPR023405">
    <property type="entry name" value="Topo_IA_core_domain"/>
</dbReference>
<dbReference type="GO" id="GO:0110095">
    <property type="term" value="P:cellular detoxification of aldehyde"/>
    <property type="evidence" value="ECO:0007669"/>
    <property type="project" value="UniProtKB-ARBA"/>
</dbReference>
<evidence type="ECO:0000256" key="5">
    <source>
        <dbReference type="ARBA" id="ARBA00047421"/>
    </source>
</evidence>
<dbReference type="Proteomes" id="UP000515121">
    <property type="component" value="Unplaced"/>
</dbReference>
<dbReference type="InterPro" id="IPR013826">
    <property type="entry name" value="Topo_IA_cen_sub3"/>
</dbReference>
<evidence type="ECO:0000256" key="6">
    <source>
        <dbReference type="ARBA" id="ARBA00049215"/>
    </source>
</evidence>
<protein>
    <recommendedName>
        <fullName evidence="4">aminobutyraldehyde dehydrogenase</fullName>
        <ecNumber evidence="4">1.2.1.19</ecNumber>
    </recommendedName>
</protein>
<keyword evidence="8" id="KW-1185">Reference proteome</keyword>
<dbReference type="InterPro" id="IPR016161">
    <property type="entry name" value="Ald_DH/histidinol_DH"/>
</dbReference>
<sequence>MVSEVDDKPAEAFLNGELISSADLELWTMANPYTWRMEFLKLIDVSKKRESKGRPSDFNTVNLLKAASSALGFGPQTAMQITERLYTQGYRKSRSGTDAGDHPPITPMRPTTEDILGRDAWKLYQFRCKVKDCVVILKPFRLVPITCLELANVCRKVGFPPHVLNILIGLGLKVAIPLAYHPNVDKIAFTRSNTTGSMIMEAVAQMVKPVSLKLDRKSPIILFEDQEYEES</sequence>
<proteinExistence type="inferred from homology"/>
<dbReference type="InterPro" id="IPR015590">
    <property type="entry name" value="Aldehyde_DH_dom"/>
</dbReference>
<dbReference type="InterPro" id="IPR016162">
    <property type="entry name" value="Ald_DH_N"/>
</dbReference>
<keyword evidence="3" id="KW-0915">Sodium</keyword>
<evidence type="ECO:0000256" key="3">
    <source>
        <dbReference type="ARBA" id="ARBA00023053"/>
    </source>
</evidence>
<feature type="domain" description="Aldehyde dehydrogenase" evidence="7">
    <location>
        <begin position="133"/>
        <end position="229"/>
    </location>
</feature>
<dbReference type="PANTHER" id="PTHR43860:SF2">
    <property type="entry name" value="BETAINE ALDEHYDE DEHYDROGENASE-RELATED"/>
    <property type="match status" value="1"/>
</dbReference>
<dbReference type="InterPro" id="IPR013825">
    <property type="entry name" value="Topo_IA_cen_sub2"/>
</dbReference>
<dbReference type="SUPFAM" id="SSF56712">
    <property type="entry name" value="Prokaryotic type I DNA topoisomerase"/>
    <property type="match status" value="1"/>
</dbReference>
<evidence type="ECO:0000256" key="4">
    <source>
        <dbReference type="ARBA" id="ARBA00039138"/>
    </source>
</evidence>
<keyword evidence="2" id="KW-0520">NAD</keyword>
<evidence type="ECO:0000256" key="2">
    <source>
        <dbReference type="ARBA" id="ARBA00023027"/>
    </source>
</evidence>
<dbReference type="EC" id="1.2.1.19" evidence="4"/>
<evidence type="ECO:0000259" key="7">
    <source>
        <dbReference type="Pfam" id="PF00171"/>
    </source>
</evidence>
<organism evidence="8 9">
    <name type="scientific">Durio zibethinus</name>
    <name type="common">Durian</name>
    <dbReference type="NCBI Taxonomy" id="66656"/>
    <lineage>
        <taxon>Eukaryota</taxon>
        <taxon>Viridiplantae</taxon>
        <taxon>Streptophyta</taxon>
        <taxon>Embryophyta</taxon>
        <taxon>Tracheophyta</taxon>
        <taxon>Spermatophyta</taxon>
        <taxon>Magnoliopsida</taxon>
        <taxon>eudicotyledons</taxon>
        <taxon>Gunneridae</taxon>
        <taxon>Pentapetalae</taxon>
        <taxon>rosids</taxon>
        <taxon>malvids</taxon>
        <taxon>Malvales</taxon>
        <taxon>Malvaceae</taxon>
        <taxon>Helicteroideae</taxon>
        <taxon>Durio</taxon>
    </lineage>
</organism>
<dbReference type="KEGG" id="dzi:111297493"/>
<dbReference type="AlphaFoldDB" id="A0A6P5Z5E2"/>
<comment type="catalytic activity">
    <reaction evidence="5">
        <text>3-aminopropanal + NAD(+) + H2O = beta-alanine + NADH + 2 H(+)</text>
        <dbReference type="Rhea" id="RHEA:30695"/>
        <dbReference type="ChEBI" id="CHEBI:15377"/>
        <dbReference type="ChEBI" id="CHEBI:15378"/>
        <dbReference type="ChEBI" id="CHEBI:57540"/>
        <dbReference type="ChEBI" id="CHEBI:57945"/>
        <dbReference type="ChEBI" id="CHEBI:57966"/>
        <dbReference type="ChEBI" id="CHEBI:58374"/>
    </reaction>
    <physiologicalReaction direction="left-to-right" evidence="5">
        <dbReference type="Rhea" id="RHEA:30696"/>
    </physiologicalReaction>
</comment>
<dbReference type="Gene3D" id="1.10.290.10">
    <property type="entry name" value="Topoisomerase I, domain 4"/>
    <property type="match status" value="1"/>
</dbReference>
<comment type="similarity">
    <text evidence="1">Belongs to the aldehyde dehydrogenase family.</text>
</comment>